<feature type="transmembrane region" description="Helical" evidence="15">
    <location>
        <begin position="371"/>
        <end position="390"/>
    </location>
</feature>
<keyword evidence="3" id="KW-1003">Cell membrane</keyword>
<name>A0A8X7CSD2_9ARAC</name>
<reference evidence="16" key="1">
    <citation type="submission" date="2020-08" db="EMBL/GenBank/DDBJ databases">
        <title>Multicomponent nature underlies the extraordinary mechanical properties of spider dragline silk.</title>
        <authorList>
            <person name="Kono N."/>
            <person name="Nakamura H."/>
            <person name="Mori M."/>
            <person name="Yoshida Y."/>
            <person name="Ohtoshi R."/>
            <person name="Malay A.D."/>
            <person name="Moran D.A.P."/>
            <person name="Tomita M."/>
            <person name="Numata K."/>
            <person name="Arakawa K."/>
        </authorList>
    </citation>
    <scope>NUCLEOTIDE SEQUENCE</scope>
</reference>
<dbReference type="InterPro" id="IPR029044">
    <property type="entry name" value="Nucleotide-diphossugar_trans"/>
</dbReference>
<evidence type="ECO:0000256" key="15">
    <source>
        <dbReference type="SAM" id="Phobius"/>
    </source>
</evidence>
<evidence type="ECO:0000256" key="11">
    <source>
        <dbReference type="ARBA" id="ARBA00046329"/>
    </source>
</evidence>
<keyword evidence="7 15" id="KW-1133">Transmembrane helix</keyword>
<keyword evidence="10" id="KW-0325">Glycoprotein</keyword>
<dbReference type="SUPFAM" id="SSF53448">
    <property type="entry name" value="Nucleotide-diphospho-sugar transferases"/>
    <property type="match status" value="1"/>
</dbReference>
<feature type="transmembrane region" description="Helical" evidence="15">
    <location>
        <begin position="310"/>
        <end position="335"/>
    </location>
</feature>
<gene>
    <name evidence="16" type="primary">chs-2</name>
    <name evidence="16" type="ORF">TNIN_113711</name>
</gene>
<dbReference type="Proteomes" id="UP000886998">
    <property type="component" value="Unassembled WGS sequence"/>
</dbReference>
<keyword evidence="8 13" id="KW-0175">Coiled coil</keyword>
<keyword evidence="6 15" id="KW-0812">Transmembrane</keyword>
<feature type="coiled-coil region" evidence="13">
    <location>
        <begin position="435"/>
        <end position="462"/>
    </location>
</feature>
<keyword evidence="5" id="KW-0808">Transferase</keyword>
<dbReference type="GO" id="GO:0006031">
    <property type="term" value="P:chitin biosynthetic process"/>
    <property type="evidence" value="ECO:0007669"/>
    <property type="project" value="TreeGrafter"/>
</dbReference>
<dbReference type="EC" id="2.4.1.16" evidence="2"/>
<feature type="region of interest" description="Disordered" evidence="14">
    <location>
        <begin position="826"/>
        <end position="880"/>
    </location>
</feature>
<dbReference type="Pfam" id="PF03142">
    <property type="entry name" value="Chitin_synth_2"/>
    <property type="match status" value="1"/>
</dbReference>
<dbReference type="OrthoDB" id="370884at2759"/>
<dbReference type="PANTHER" id="PTHR22914">
    <property type="entry name" value="CHITIN SYNTHASE"/>
    <property type="match status" value="1"/>
</dbReference>
<dbReference type="Gene3D" id="3.90.550.10">
    <property type="entry name" value="Spore Coat Polysaccharide Biosynthesis Protein SpsA, Chain A"/>
    <property type="match status" value="1"/>
</dbReference>
<evidence type="ECO:0000256" key="5">
    <source>
        <dbReference type="ARBA" id="ARBA00022679"/>
    </source>
</evidence>
<evidence type="ECO:0000313" key="16">
    <source>
        <dbReference type="EMBL" id="GFY79161.1"/>
    </source>
</evidence>
<evidence type="ECO:0000256" key="12">
    <source>
        <dbReference type="ARBA" id="ARBA00048014"/>
    </source>
</evidence>
<evidence type="ECO:0000256" key="4">
    <source>
        <dbReference type="ARBA" id="ARBA00022676"/>
    </source>
</evidence>
<evidence type="ECO:0000256" key="8">
    <source>
        <dbReference type="ARBA" id="ARBA00023054"/>
    </source>
</evidence>
<keyword evidence="17" id="KW-1185">Reference proteome</keyword>
<dbReference type="CDD" id="cd04190">
    <property type="entry name" value="Chitin_synth_C"/>
    <property type="match status" value="1"/>
</dbReference>
<feature type="compositionally biased region" description="Basic and acidic residues" evidence="14">
    <location>
        <begin position="867"/>
        <end position="880"/>
    </location>
</feature>
<organism evidence="16 17">
    <name type="scientific">Trichonephila inaurata madagascariensis</name>
    <dbReference type="NCBI Taxonomy" id="2747483"/>
    <lineage>
        <taxon>Eukaryota</taxon>
        <taxon>Metazoa</taxon>
        <taxon>Ecdysozoa</taxon>
        <taxon>Arthropoda</taxon>
        <taxon>Chelicerata</taxon>
        <taxon>Arachnida</taxon>
        <taxon>Araneae</taxon>
        <taxon>Araneomorphae</taxon>
        <taxon>Entelegynae</taxon>
        <taxon>Araneoidea</taxon>
        <taxon>Nephilidae</taxon>
        <taxon>Trichonephila</taxon>
        <taxon>Trichonephila inaurata</taxon>
    </lineage>
</organism>
<keyword evidence="4" id="KW-0328">Glycosyltransferase</keyword>
<evidence type="ECO:0000256" key="1">
    <source>
        <dbReference type="ARBA" id="ARBA00004651"/>
    </source>
</evidence>
<evidence type="ECO:0000256" key="10">
    <source>
        <dbReference type="ARBA" id="ARBA00023180"/>
    </source>
</evidence>
<comment type="similarity">
    <text evidence="11">Belongs to the chitin synthase family. Class IV subfamily.</text>
</comment>
<feature type="transmembrane region" description="Helical" evidence="15">
    <location>
        <begin position="576"/>
        <end position="596"/>
    </location>
</feature>
<dbReference type="InterPro" id="IPR004835">
    <property type="entry name" value="Chitin_synth"/>
</dbReference>
<feature type="transmembrane region" description="Helical" evidence="15">
    <location>
        <begin position="347"/>
        <end position="365"/>
    </location>
</feature>
<dbReference type="EMBL" id="BMAV01023445">
    <property type="protein sequence ID" value="GFY79161.1"/>
    <property type="molecule type" value="Genomic_DNA"/>
</dbReference>
<evidence type="ECO:0000256" key="6">
    <source>
        <dbReference type="ARBA" id="ARBA00022692"/>
    </source>
</evidence>
<accession>A0A8X7CSD2</accession>
<comment type="catalytic activity">
    <reaction evidence="12">
        <text>[(1-&gt;4)-N-acetyl-beta-D-glucosaminyl](n) + UDP-N-acetyl-alpha-D-glucosamine = [(1-&gt;4)-N-acetyl-beta-D-glucosaminyl](n+1) + UDP + H(+)</text>
        <dbReference type="Rhea" id="RHEA:16637"/>
        <dbReference type="Rhea" id="RHEA-COMP:9593"/>
        <dbReference type="Rhea" id="RHEA-COMP:9595"/>
        <dbReference type="ChEBI" id="CHEBI:15378"/>
        <dbReference type="ChEBI" id="CHEBI:17029"/>
        <dbReference type="ChEBI" id="CHEBI:57705"/>
        <dbReference type="ChEBI" id="CHEBI:58223"/>
        <dbReference type="EC" id="2.4.1.16"/>
    </reaction>
</comment>
<evidence type="ECO:0000256" key="2">
    <source>
        <dbReference type="ARBA" id="ARBA00012543"/>
    </source>
</evidence>
<evidence type="ECO:0000256" key="14">
    <source>
        <dbReference type="SAM" id="MobiDB-lite"/>
    </source>
</evidence>
<comment type="caution">
    <text evidence="16">The sequence shown here is derived from an EMBL/GenBank/DDBJ whole genome shotgun (WGS) entry which is preliminary data.</text>
</comment>
<dbReference type="GO" id="GO:0004100">
    <property type="term" value="F:chitin synthase activity"/>
    <property type="evidence" value="ECO:0007669"/>
    <property type="project" value="UniProtKB-EC"/>
</dbReference>
<protein>
    <recommendedName>
        <fullName evidence="2">chitin synthase</fullName>
        <ecNumber evidence="2">2.4.1.16</ecNumber>
    </recommendedName>
</protein>
<sequence>MEHPWFEYIMTTNHLKKNKKLLSKSSLQPLKRQMTVLLLPVMIMTVIFSNVHQCNIKLKPPKKVPTPYGGKLIWTMPGKNKLIAHLKDKMKIRHRKRWSQVMYMYYLLGHRLMELPVDVNRKATMAENTFVLALDGDINFRPHAVQLLVDLMKKNRNLGAACGRIHPVGSGPMVWYQKFEYAIGHWLQKATEHMIGCVLCSPGCFSLFRAKSLMDDNVMKRYTTTSDEARHYVQYDQGEDRWLCTLLLQRGYRVEYSAASDAYTHCPEGFGEFYTQRRRWAPSTMANIMDLLGDYKATIAINDNISFPYIIYQGMLMVGTVLGPGTIFLMLVGAMVAAFKISNWYSFYYNIIPILLFMVICFIFKNDIQILVAQIMSAAYALFMMAVLVGTSIQLSEDGLGGGDNEEGSITLSLANLFTCKFFTYPKSNEDKVHLLQISEQLEQVNKKISNLERSLELSRVVLPRNRKPSIGGRGSVRSEAGLNVVNENDIENEAFNSDSDGDHSDALESKQERDELINPYWIEDKDLRRGEVEYLSPAELTFWKDLIEKYLFPLDSNKEQQARVASELKELRNKVVFGFFMFNALFILIVFLMQLNKDLLHWDWPLGVKTNITYIPETSEVRIDKEFLQLEPIGLVFAVFFALILVIQFTAMLFHRFGTLSHIMASIELGCFNQKVEDISDDAFIDRNAIQIAKQLQRLRGIDDDEKSEDSTYGDRLARRKTIQNLEKRKNQKNRIGTLDVAFRKRFMNINVQESELKVAATPVLSGLHRLGRNRETLRALEVRRNHILGNGGPKMETLGAKNDYVLRNGNRSRTMESRRIDEIFSGRPNGNGNVNMAMSDESDVESGRGNVRMEKFGSRNSLASYREESETRRRQSHI</sequence>
<evidence type="ECO:0000256" key="9">
    <source>
        <dbReference type="ARBA" id="ARBA00023136"/>
    </source>
</evidence>
<comment type="subcellular location">
    <subcellularLocation>
        <location evidence="1">Cell membrane</location>
        <topology evidence="1">Multi-pass membrane protein</topology>
    </subcellularLocation>
</comment>
<evidence type="ECO:0000256" key="7">
    <source>
        <dbReference type="ARBA" id="ARBA00022989"/>
    </source>
</evidence>
<evidence type="ECO:0000313" key="17">
    <source>
        <dbReference type="Proteomes" id="UP000886998"/>
    </source>
</evidence>
<proteinExistence type="inferred from homology"/>
<dbReference type="PANTHER" id="PTHR22914:SF42">
    <property type="entry name" value="CHITIN SYNTHASE"/>
    <property type="match status" value="1"/>
</dbReference>
<dbReference type="AlphaFoldDB" id="A0A8X7CSD2"/>
<evidence type="ECO:0000256" key="3">
    <source>
        <dbReference type="ARBA" id="ARBA00022475"/>
    </source>
</evidence>
<dbReference type="GO" id="GO:0005886">
    <property type="term" value="C:plasma membrane"/>
    <property type="evidence" value="ECO:0007669"/>
    <property type="project" value="UniProtKB-SubCell"/>
</dbReference>
<dbReference type="FunFam" id="3.90.550.10:FF:000139">
    <property type="entry name" value="Chitin synthase 8"/>
    <property type="match status" value="1"/>
</dbReference>
<feature type="transmembrane region" description="Helical" evidence="15">
    <location>
        <begin position="634"/>
        <end position="655"/>
    </location>
</feature>
<keyword evidence="9 15" id="KW-0472">Membrane</keyword>
<evidence type="ECO:0000256" key="13">
    <source>
        <dbReference type="SAM" id="Coils"/>
    </source>
</evidence>